<keyword evidence="5" id="KW-0472">Membrane</keyword>
<evidence type="ECO:0000256" key="1">
    <source>
        <dbReference type="ARBA" id="ARBA00004167"/>
    </source>
</evidence>
<accession>A0ABT7AK46</accession>
<dbReference type="Proteomes" id="UP001321492">
    <property type="component" value="Unassembled WGS sequence"/>
</dbReference>
<dbReference type="SUPFAM" id="SSF140478">
    <property type="entry name" value="LemA-like"/>
    <property type="match status" value="1"/>
</dbReference>
<dbReference type="EMBL" id="JASJEV010000012">
    <property type="protein sequence ID" value="MDJ1159751.1"/>
    <property type="molecule type" value="Genomic_DNA"/>
</dbReference>
<evidence type="ECO:0000256" key="4">
    <source>
        <dbReference type="ARBA" id="ARBA00022989"/>
    </source>
</evidence>
<evidence type="ECO:0000313" key="6">
    <source>
        <dbReference type="EMBL" id="MDJ1159751.1"/>
    </source>
</evidence>
<keyword evidence="7" id="KW-1185">Reference proteome</keyword>
<proteinExistence type="inferred from homology"/>
<evidence type="ECO:0000256" key="3">
    <source>
        <dbReference type="ARBA" id="ARBA00022692"/>
    </source>
</evidence>
<sequence>MALTTRRSVLAAAAAVAVAAGWLAVSVDDVPRRADQAHAAWSTVEAEFRQRAELVPSIIAVVEALNPAQADLVAELARMHAVIRDLKADPAATTDPARLAAFKKTQDALSMALGRVMDLINLYPDRRREPQIRGVLEKLETSENRIVVARSDYAAAARRYNSELTAMPDRLIAAVAHPDARPMIEGFDKVAAN</sequence>
<reference evidence="6 7" key="1">
    <citation type="submission" date="2023-05" db="EMBL/GenBank/DDBJ databases">
        <title>Chelatococcus sp. nov., a moderately thermophilic bacterium isolated from hot spring microbial mat.</title>
        <authorList>
            <person name="Hu C.-J."/>
            <person name="Li W.-J."/>
        </authorList>
    </citation>
    <scope>NUCLEOTIDE SEQUENCE [LARGE SCALE GENOMIC DNA]</scope>
    <source>
        <strain evidence="6 7">SYSU G07232</strain>
    </source>
</reference>
<protein>
    <submittedName>
        <fullName evidence="6">LemA family protein</fullName>
    </submittedName>
</protein>
<gene>
    <name evidence="6" type="ORF">QNA08_16115</name>
</gene>
<organism evidence="6 7">
    <name type="scientific">Chelatococcus albus</name>
    <dbReference type="NCBI Taxonomy" id="3047466"/>
    <lineage>
        <taxon>Bacteria</taxon>
        <taxon>Pseudomonadati</taxon>
        <taxon>Pseudomonadota</taxon>
        <taxon>Alphaproteobacteria</taxon>
        <taxon>Hyphomicrobiales</taxon>
        <taxon>Chelatococcaceae</taxon>
        <taxon>Chelatococcus</taxon>
    </lineage>
</organism>
<dbReference type="PANTHER" id="PTHR34478">
    <property type="entry name" value="PROTEIN LEMA"/>
    <property type="match status" value="1"/>
</dbReference>
<comment type="caution">
    <text evidence="6">The sequence shown here is derived from an EMBL/GenBank/DDBJ whole genome shotgun (WGS) entry which is preliminary data.</text>
</comment>
<evidence type="ECO:0000256" key="5">
    <source>
        <dbReference type="ARBA" id="ARBA00023136"/>
    </source>
</evidence>
<dbReference type="PROSITE" id="PS51318">
    <property type="entry name" value="TAT"/>
    <property type="match status" value="1"/>
</dbReference>
<dbReference type="InterPro" id="IPR006311">
    <property type="entry name" value="TAT_signal"/>
</dbReference>
<dbReference type="InterPro" id="IPR007156">
    <property type="entry name" value="MamQ_LemA"/>
</dbReference>
<comment type="similarity">
    <text evidence="2">Belongs to the LemA family.</text>
</comment>
<dbReference type="Gene3D" id="1.20.1440.20">
    <property type="entry name" value="LemA-like domain"/>
    <property type="match status" value="1"/>
</dbReference>
<evidence type="ECO:0000313" key="7">
    <source>
        <dbReference type="Proteomes" id="UP001321492"/>
    </source>
</evidence>
<name>A0ABT7AK46_9HYPH</name>
<keyword evidence="4" id="KW-1133">Transmembrane helix</keyword>
<dbReference type="PANTHER" id="PTHR34478:SF2">
    <property type="entry name" value="MEMBRANE PROTEIN"/>
    <property type="match status" value="1"/>
</dbReference>
<dbReference type="RefSeq" id="WP_283741749.1">
    <property type="nucleotide sequence ID" value="NZ_JASJEV010000012.1"/>
</dbReference>
<keyword evidence="3" id="KW-0812">Transmembrane</keyword>
<dbReference type="Pfam" id="PF04011">
    <property type="entry name" value="LemA"/>
    <property type="match status" value="1"/>
</dbReference>
<comment type="subcellular location">
    <subcellularLocation>
        <location evidence="1">Membrane</location>
        <topology evidence="1">Single-pass membrane protein</topology>
    </subcellularLocation>
</comment>
<dbReference type="InterPro" id="IPR023353">
    <property type="entry name" value="LemA-like_dom_sf"/>
</dbReference>
<evidence type="ECO:0000256" key="2">
    <source>
        <dbReference type="ARBA" id="ARBA00008854"/>
    </source>
</evidence>